<keyword evidence="2" id="KW-1185">Reference proteome</keyword>
<reference evidence="1" key="1">
    <citation type="submission" date="2022-03" db="EMBL/GenBank/DDBJ databases">
        <authorList>
            <person name="Sayadi A."/>
        </authorList>
    </citation>
    <scope>NUCLEOTIDE SEQUENCE</scope>
</reference>
<evidence type="ECO:0000313" key="2">
    <source>
        <dbReference type="Proteomes" id="UP001152888"/>
    </source>
</evidence>
<dbReference type="Proteomes" id="UP001152888">
    <property type="component" value="Unassembled WGS sequence"/>
</dbReference>
<gene>
    <name evidence="1" type="ORF">ACAOBT_LOCUS17500</name>
</gene>
<dbReference type="AlphaFoldDB" id="A0A9P0PMR0"/>
<sequence>MLQPPFKWTCKKREDQPGVSVTMSEFLTRPHIPTQIEEMPSSDTTTALVHVKK</sequence>
<name>A0A9P0PMR0_ACAOB</name>
<protein>
    <submittedName>
        <fullName evidence="1">Uncharacterized protein</fullName>
    </submittedName>
</protein>
<dbReference type="EMBL" id="CAKOFQ010007008">
    <property type="protein sequence ID" value="CAH1986882.1"/>
    <property type="molecule type" value="Genomic_DNA"/>
</dbReference>
<organism evidence="1 2">
    <name type="scientific">Acanthoscelides obtectus</name>
    <name type="common">Bean weevil</name>
    <name type="synonym">Bruchus obtectus</name>
    <dbReference type="NCBI Taxonomy" id="200917"/>
    <lineage>
        <taxon>Eukaryota</taxon>
        <taxon>Metazoa</taxon>
        <taxon>Ecdysozoa</taxon>
        <taxon>Arthropoda</taxon>
        <taxon>Hexapoda</taxon>
        <taxon>Insecta</taxon>
        <taxon>Pterygota</taxon>
        <taxon>Neoptera</taxon>
        <taxon>Endopterygota</taxon>
        <taxon>Coleoptera</taxon>
        <taxon>Polyphaga</taxon>
        <taxon>Cucujiformia</taxon>
        <taxon>Chrysomeloidea</taxon>
        <taxon>Chrysomelidae</taxon>
        <taxon>Bruchinae</taxon>
        <taxon>Bruchini</taxon>
        <taxon>Acanthoscelides</taxon>
    </lineage>
</organism>
<accession>A0A9P0PMR0</accession>
<proteinExistence type="predicted"/>
<comment type="caution">
    <text evidence="1">The sequence shown here is derived from an EMBL/GenBank/DDBJ whole genome shotgun (WGS) entry which is preliminary data.</text>
</comment>
<evidence type="ECO:0000313" key="1">
    <source>
        <dbReference type="EMBL" id="CAH1986882.1"/>
    </source>
</evidence>